<feature type="transmembrane region" description="Helical" evidence="5">
    <location>
        <begin position="101"/>
        <end position="122"/>
    </location>
</feature>
<feature type="transmembrane region" description="Helical" evidence="5">
    <location>
        <begin position="360"/>
        <end position="379"/>
    </location>
</feature>
<dbReference type="GO" id="GO:0016020">
    <property type="term" value="C:membrane"/>
    <property type="evidence" value="ECO:0007669"/>
    <property type="project" value="UniProtKB-SubCell"/>
</dbReference>
<dbReference type="Proteomes" id="UP000053268">
    <property type="component" value="Unassembled WGS sequence"/>
</dbReference>
<feature type="transmembrane region" description="Helical" evidence="5">
    <location>
        <begin position="190"/>
        <end position="213"/>
    </location>
</feature>
<feature type="transmembrane region" description="Helical" evidence="5">
    <location>
        <begin position="163"/>
        <end position="183"/>
    </location>
</feature>
<keyword evidence="4 5" id="KW-0472">Membrane</keyword>
<dbReference type="InterPro" id="IPR036259">
    <property type="entry name" value="MFS_trans_sf"/>
</dbReference>
<sequence>MELQERKTDNGDLKQDVSQDTFQKIIGSFGRYQFWLCLLIFLCKFFVAFNQMAVIFYAPKVQYTCEDTKAETCPCSQPVYNTSIFTNTITMEWNLICDKKWLANLTQTLFQVGVLFGSVLFGMASDRFGRKKPLLVAVVLQLVTSTLSAYAPNYWTFTLSRVLIGVSVGGVMVTTFVLLMEFIGNKYRHIISALYQVPFNLGHMLLPFCAYFVRDYTDFLLVTSIPSAILLCYFCLIPESARWLIAVKKTDEAIVILERVAKINNRQTNVRSEVEAYERTLTGSNQKGNISDLFRTPNLRKNIICMSFNWMTCSYCFYGVSQYVGHLSGNVFINVAASASVSLLGSFVSIPLMKIAGRKTVVIVFNFICALCLIILIFVPSGVFSVVLACTGVVSSFIVFVVVYLYCTELFPTVVRNAAIGFSSMMARVGSMLAPFVIDGGDIAYWVPPLGFAILPVLACWVTFYLPETKDCDLMTTIEEGEVFGKKTKDVETK</sequence>
<dbReference type="OrthoDB" id="5296287at2759"/>
<name>A0A194PL20_PAPXU</name>
<evidence type="ECO:0000313" key="8">
    <source>
        <dbReference type="Proteomes" id="UP000053268"/>
    </source>
</evidence>
<feature type="transmembrane region" description="Helical" evidence="5">
    <location>
        <begin position="134"/>
        <end position="151"/>
    </location>
</feature>
<evidence type="ECO:0000256" key="4">
    <source>
        <dbReference type="ARBA" id="ARBA00023136"/>
    </source>
</evidence>
<feature type="transmembrane region" description="Helical" evidence="5">
    <location>
        <begin position="219"/>
        <end position="236"/>
    </location>
</feature>
<dbReference type="InterPro" id="IPR005828">
    <property type="entry name" value="MFS_sugar_transport-like"/>
</dbReference>
<dbReference type="PANTHER" id="PTHR24064">
    <property type="entry name" value="SOLUTE CARRIER FAMILY 22 MEMBER"/>
    <property type="match status" value="1"/>
</dbReference>
<gene>
    <name evidence="9" type="primary">LOC106121952</name>
    <name evidence="7" type="ORF">RR46_06582</name>
</gene>
<evidence type="ECO:0000259" key="6">
    <source>
        <dbReference type="PROSITE" id="PS50850"/>
    </source>
</evidence>
<proteinExistence type="predicted"/>
<dbReference type="SUPFAM" id="SSF103473">
    <property type="entry name" value="MFS general substrate transporter"/>
    <property type="match status" value="1"/>
</dbReference>
<feature type="transmembrane region" description="Helical" evidence="5">
    <location>
        <begin position="303"/>
        <end position="325"/>
    </location>
</feature>
<dbReference type="STRING" id="66420.A0A194PL20"/>
<dbReference type="PROSITE" id="PS00217">
    <property type="entry name" value="SUGAR_TRANSPORT_2"/>
    <property type="match status" value="1"/>
</dbReference>
<feature type="transmembrane region" description="Helical" evidence="5">
    <location>
        <begin position="331"/>
        <end position="353"/>
    </location>
</feature>
<keyword evidence="3 5" id="KW-1133">Transmembrane helix</keyword>
<dbReference type="GO" id="GO:0022857">
    <property type="term" value="F:transmembrane transporter activity"/>
    <property type="evidence" value="ECO:0007669"/>
    <property type="project" value="InterPro"/>
</dbReference>
<dbReference type="KEGG" id="pxu:106121952"/>
<keyword evidence="2 5" id="KW-0812">Transmembrane</keyword>
<keyword evidence="8" id="KW-1185">Reference proteome</keyword>
<dbReference type="PROSITE" id="PS50850">
    <property type="entry name" value="MFS"/>
    <property type="match status" value="1"/>
</dbReference>
<evidence type="ECO:0000313" key="7">
    <source>
        <dbReference type="EMBL" id="KPI94131.1"/>
    </source>
</evidence>
<evidence type="ECO:0000313" key="9">
    <source>
        <dbReference type="RefSeq" id="XP_013173242.1"/>
    </source>
</evidence>
<dbReference type="InterPro" id="IPR020846">
    <property type="entry name" value="MFS_dom"/>
</dbReference>
<evidence type="ECO:0000256" key="1">
    <source>
        <dbReference type="ARBA" id="ARBA00004141"/>
    </source>
</evidence>
<organism evidence="7 8">
    <name type="scientific">Papilio xuthus</name>
    <name type="common">Asian swallowtail butterfly</name>
    <dbReference type="NCBI Taxonomy" id="66420"/>
    <lineage>
        <taxon>Eukaryota</taxon>
        <taxon>Metazoa</taxon>
        <taxon>Ecdysozoa</taxon>
        <taxon>Arthropoda</taxon>
        <taxon>Hexapoda</taxon>
        <taxon>Insecta</taxon>
        <taxon>Pterygota</taxon>
        <taxon>Neoptera</taxon>
        <taxon>Endopterygota</taxon>
        <taxon>Lepidoptera</taxon>
        <taxon>Glossata</taxon>
        <taxon>Ditrysia</taxon>
        <taxon>Papilionoidea</taxon>
        <taxon>Papilionidae</taxon>
        <taxon>Papilioninae</taxon>
        <taxon>Papilio</taxon>
    </lineage>
</organism>
<accession>A0A194PL20</accession>
<evidence type="ECO:0000256" key="5">
    <source>
        <dbReference type="SAM" id="Phobius"/>
    </source>
</evidence>
<reference evidence="7 8" key="1">
    <citation type="journal article" date="2015" name="Nat. Commun.">
        <title>Outbred genome sequencing and CRISPR/Cas9 gene editing in butterflies.</title>
        <authorList>
            <person name="Li X."/>
            <person name="Fan D."/>
            <person name="Zhang W."/>
            <person name="Liu G."/>
            <person name="Zhang L."/>
            <person name="Zhao L."/>
            <person name="Fang X."/>
            <person name="Chen L."/>
            <person name="Dong Y."/>
            <person name="Chen Y."/>
            <person name="Ding Y."/>
            <person name="Zhao R."/>
            <person name="Feng M."/>
            <person name="Zhu Y."/>
            <person name="Feng Y."/>
            <person name="Jiang X."/>
            <person name="Zhu D."/>
            <person name="Xiang H."/>
            <person name="Feng X."/>
            <person name="Li S."/>
            <person name="Wang J."/>
            <person name="Zhang G."/>
            <person name="Kronforst M.R."/>
            <person name="Wang W."/>
        </authorList>
    </citation>
    <scope>NUCLEOTIDE SEQUENCE [LARGE SCALE GENOMIC DNA]</scope>
    <source>
        <strain evidence="7">Ya'a_city_454_Px</strain>
        <tissue evidence="7">Whole body</tissue>
    </source>
</reference>
<dbReference type="Pfam" id="PF00083">
    <property type="entry name" value="Sugar_tr"/>
    <property type="match status" value="1"/>
</dbReference>
<feature type="transmembrane region" description="Helical" evidence="5">
    <location>
        <begin position="418"/>
        <end position="438"/>
    </location>
</feature>
<dbReference type="EMBL" id="KQ459600">
    <property type="protein sequence ID" value="KPI94131.1"/>
    <property type="molecule type" value="Genomic_DNA"/>
</dbReference>
<feature type="transmembrane region" description="Helical" evidence="5">
    <location>
        <begin position="385"/>
        <end position="406"/>
    </location>
</feature>
<reference evidence="9" key="2">
    <citation type="submission" date="2025-04" db="UniProtKB">
        <authorList>
            <consortium name="RefSeq"/>
        </authorList>
    </citation>
    <scope>IDENTIFICATION</scope>
</reference>
<dbReference type="CDD" id="cd17317">
    <property type="entry name" value="MFS_SLC22"/>
    <property type="match status" value="1"/>
</dbReference>
<feature type="domain" description="Major facilitator superfamily (MFS) profile" evidence="6">
    <location>
        <begin position="36"/>
        <end position="471"/>
    </location>
</feature>
<feature type="transmembrane region" description="Helical" evidence="5">
    <location>
        <begin position="444"/>
        <end position="466"/>
    </location>
</feature>
<dbReference type="Gene3D" id="1.20.1250.20">
    <property type="entry name" value="MFS general substrate transporter like domains"/>
    <property type="match status" value="1"/>
</dbReference>
<dbReference type="RefSeq" id="XP_013173242.1">
    <property type="nucleotide sequence ID" value="XM_013317788.1"/>
</dbReference>
<comment type="subcellular location">
    <subcellularLocation>
        <location evidence="1">Membrane</location>
        <topology evidence="1">Multi-pass membrane protein</topology>
    </subcellularLocation>
</comment>
<evidence type="ECO:0000256" key="2">
    <source>
        <dbReference type="ARBA" id="ARBA00022692"/>
    </source>
</evidence>
<evidence type="ECO:0000256" key="3">
    <source>
        <dbReference type="ARBA" id="ARBA00022989"/>
    </source>
</evidence>
<dbReference type="AlphaFoldDB" id="A0A194PL20"/>
<dbReference type="GeneID" id="106121952"/>
<feature type="transmembrane region" description="Helical" evidence="5">
    <location>
        <begin position="34"/>
        <end position="58"/>
    </location>
</feature>
<dbReference type="Proteomes" id="UP000694872">
    <property type="component" value="Unplaced"/>
</dbReference>
<dbReference type="InterPro" id="IPR005829">
    <property type="entry name" value="Sugar_transporter_CS"/>
</dbReference>
<protein>
    <submittedName>
        <fullName evidence="7 9">Organic cation transporter protein</fullName>
    </submittedName>
</protein>